<dbReference type="PANTHER" id="PTHR10073">
    <property type="entry name" value="DNA MISMATCH REPAIR PROTEIN MLH, PMS, MUTL"/>
    <property type="match status" value="1"/>
</dbReference>
<comment type="similarity">
    <text evidence="1 4">Belongs to the DNA mismatch repair MutL/HexB family.</text>
</comment>
<gene>
    <name evidence="4 7" type="primary">mutL</name>
    <name evidence="7" type="ORF">SPTER_19260</name>
</gene>
<comment type="function">
    <text evidence="4">This protein is involved in the repair of mismatches in DNA. It is required for dam-dependent methyl-directed DNA mismatch repair. May act as a 'molecular matchmaker', a protein that promotes the formation of a stable complex between two or more DNA-binding proteins in an ATP-dependent manner without itself being part of a final effector complex.</text>
</comment>
<dbReference type="Gene3D" id="3.30.1370.100">
    <property type="entry name" value="MutL, C-terminal domain, regulatory subdomain"/>
    <property type="match status" value="1"/>
</dbReference>
<dbReference type="PANTHER" id="PTHR10073:SF12">
    <property type="entry name" value="DNA MISMATCH REPAIR PROTEIN MLH1"/>
    <property type="match status" value="1"/>
</dbReference>
<dbReference type="GO" id="GO:0032300">
    <property type="term" value="C:mismatch repair complex"/>
    <property type="evidence" value="ECO:0007669"/>
    <property type="project" value="InterPro"/>
</dbReference>
<keyword evidence="2 4" id="KW-0227">DNA damage</keyword>
<feature type="domain" description="DNA mismatch repair protein S5" evidence="6">
    <location>
        <begin position="211"/>
        <end position="329"/>
    </location>
</feature>
<feature type="domain" description="MutL C-terminal dimerisation" evidence="5">
    <location>
        <begin position="427"/>
        <end position="567"/>
    </location>
</feature>
<dbReference type="HAMAP" id="MF_00149">
    <property type="entry name" value="DNA_mis_repair"/>
    <property type="match status" value="1"/>
</dbReference>
<dbReference type="GO" id="GO:0006298">
    <property type="term" value="P:mismatch repair"/>
    <property type="evidence" value="ECO:0007669"/>
    <property type="project" value="UniProtKB-UniRule"/>
</dbReference>
<organism evidence="7 8">
    <name type="scientific">Sporomusa termitida</name>
    <dbReference type="NCBI Taxonomy" id="2377"/>
    <lineage>
        <taxon>Bacteria</taxon>
        <taxon>Bacillati</taxon>
        <taxon>Bacillota</taxon>
        <taxon>Negativicutes</taxon>
        <taxon>Selenomonadales</taxon>
        <taxon>Sporomusaceae</taxon>
        <taxon>Sporomusa</taxon>
    </lineage>
</organism>
<dbReference type="OrthoDB" id="9763467at2"/>
<dbReference type="InterPro" id="IPR036890">
    <property type="entry name" value="HATPase_C_sf"/>
</dbReference>
<accession>A0A517DTC6</accession>
<evidence type="ECO:0000313" key="8">
    <source>
        <dbReference type="Proteomes" id="UP000320776"/>
    </source>
</evidence>
<dbReference type="Gene3D" id="3.30.565.10">
    <property type="entry name" value="Histidine kinase-like ATPase, C-terminal domain"/>
    <property type="match status" value="1"/>
</dbReference>
<dbReference type="RefSeq" id="WP_144350187.1">
    <property type="nucleotide sequence ID" value="NZ_CP036259.1"/>
</dbReference>
<dbReference type="Pfam" id="PF08676">
    <property type="entry name" value="MutL_C"/>
    <property type="match status" value="1"/>
</dbReference>
<dbReference type="InterPro" id="IPR037198">
    <property type="entry name" value="MutL_C_sf"/>
</dbReference>
<keyword evidence="8" id="KW-1185">Reference proteome</keyword>
<evidence type="ECO:0000259" key="6">
    <source>
        <dbReference type="SMART" id="SM01340"/>
    </source>
</evidence>
<dbReference type="InterPro" id="IPR020568">
    <property type="entry name" value="Ribosomal_Su5_D2-typ_SF"/>
</dbReference>
<reference evidence="7 8" key="1">
    <citation type="submission" date="2019-02" db="EMBL/GenBank/DDBJ databases">
        <title>Closed genome of Sporomusa termitida DSM 4440.</title>
        <authorList>
            <person name="Poehlein A."/>
            <person name="Daniel R."/>
        </authorList>
    </citation>
    <scope>NUCLEOTIDE SEQUENCE [LARGE SCALE GENOMIC DNA]</scope>
    <source>
        <strain evidence="7 8">DSM 4440</strain>
    </source>
</reference>
<dbReference type="SUPFAM" id="SSF118116">
    <property type="entry name" value="DNA mismatch repair protein MutL"/>
    <property type="match status" value="1"/>
</dbReference>
<dbReference type="SMART" id="SM00853">
    <property type="entry name" value="MutL_C"/>
    <property type="match status" value="1"/>
</dbReference>
<dbReference type="InterPro" id="IPR013507">
    <property type="entry name" value="DNA_mismatch_S5_2-like"/>
</dbReference>
<name>A0A517DTC6_9FIRM</name>
<protein>
    <recommendedName>
        <fullName evidence="4">DNA mismatch repair protein MutL</fullName>
    </recommendedName>
</protein>
<dbReference type="SUPFAM" id="SSF55874">
    <property type="entry name" value="ATPase domain of HSP90 chaperone/DNA topoisomerase II/histidine kinase"/>
    <property type="match status" value="1"/>
</dbReference>
<dbReference type="InterPro" id="IPR038973">
    <property type="entry name" value="MutL/Mlh/Pms-like"/>
</dbReference>
<dbReference type="CDD" id="cd16926">
    <property type="entry name" value="HATPase_MutL-MLH-PMS-like"/>
    <property type="match status" value="1"/>
</dbReference>
<dbReference type="Pfam" id="PF01119">
    <property type="entry name" value="DNA_mis_repair"/>
    <property type="match status" value="1"/>
</dbReference>
<dbReference type="Gene3D" id="3.30.1540.20">
    <property type="entry name" value="MutL, C-terminal domain, dimerisation subdomain"/>
    <property type="match status" value="1"/>
</dbReference>
<dbReference type="Proteomes" id="UP000320776">
    <property type="component" value="Chromosome"/>
</dbReference>
<evidence type="ECO:0000256" key="2">
    <source>
        <dbReference type="ARBA" id="ARBA00022763"/>
    </source>
</evidence>
<dbReference type="GO" id="GO:0005524">
    <property type="term" value="F:ATP binding"/>
    <property type="evidence" value="ECO:0007669"/>
    <property type="project" value="InterPro"/>
</dbReference>
<dbReference type="GO" id="GO:0030983">
    <property type="term" value="F:mismatched DNA binding"/>
    <property type="evidence" value="ECO:0007669"/>
    <property type="project" value="InterPro"/>
</dbReference>
<dbReference type="SUPFAM" id="SSF54211">
    <property type="entry name" value="Ribosomal protein S5 domain 2-like"/>
    <property type="match status" value="1"/>
</dbReference>
<evidence type="ECO:0000256" key="1">
    <source>
        <dbReference type="ARBA" id="ARBA00006082"/>
    </source>
</evidence>
<dbReference type="InterPro" id="IPR014721">
    <property type="entry name" value="Ribsml_uS5_D2-typ_fold_subgr"/>
</dbReference>
<dbReference type="PROSITE" id="PS00058">
    <property type="entry name" value="DNA_MISMATCH_REPAIR_1"/>
    <property type="match status" value="1"/>
</dbReference>
<dbReference type="InterPro" id="IPR014762">
    <property type="entry name" value="DNA_mismatch_repair_CS"/>
</dbReference>
<sequence length="610" mass="66702">MSEQVIRVLDENTANKIAAGEVVERPAAVIKELVENSIDAGGRNIEIEIVDGGTNFIRVTDDGKGMSYEDAQLAVKRHATSKIRTAEDLTAIYSLGFRGEALPSIAAVSKFTLTTRLLDEPLASYVEIHGGIPVDVREAGAGCGTTVIITDLFFNTPARRKFLKSPAAESGHISDIVTKLSLSHPQIAFKLISNQRLILSTGGNGRLADTIADIYGHKVVPELIPVEYSHDGIAVSGYVAKPAMLKSTRQWQTFMVNKRVVNSRMLGKALDNAYFSLLPKNGYPLAVLDIHIPVDAIDVNVHPQKKEVKFSDDQKIYRAVYKAVSSSLTLPASHSQAAAAAQFSPPPAFTFNPQTGAGGVAEPYRGYSQTSGQEPAAIAGTSRQWTPALWQESASFADVRQAIRQEEQLIVSDEAADGQQPACPLYPLGQIESCYIVAQGPDGLYIVDQHAAHERILYDRMSRAKGRVPVQQLLVTPFLEFTAGDCDSMTENREIFYQLGFTLEQAGADTMRLSEMPVDIPLADAEPVIRQILKLIAELHQPTAQELRHAYLQMAACRSAIKAGDTLNMRQIQALISELYTTDLPYTCPHGRPTIVRFGPEELAKMFKRT</sequence>
<dbReference type="EMBL" id="CP036259">
    <property type="protein sequence ID" value="QDR80597.1"/>
    <property type="molecule type" value="Genomic_DNA"/>
</dbReference>
<dbReference type="GO" id="GO:0016887">
    <property type="term" value="F:ATP hydrolysis activity"/>
    <property type="evidence" value="ECO:0007669"/>
    <property type="project" value="InterPro"/>
</dbReference>
<dbReference type="InterPro" id="IPR042121">
    <property type="entry name" value="MutL_C_regsub"/>
</dbReference>
<evidence type="ECO:0000256" key="4">
    <source>
        <dbReference type="HAMAP-Rule" id="MF_00149"/>
    </source>
</evidence>
<dbReference type="InterPro" id="IPR042120">
    <property type="entry name" value="MutL_C_dimsub"/>
</dbReference>
<dbReference type="GO" id="GO:0140664">
    <property type="term" value="F:ATP-dependent DNA damage sensor activity"/>
    <property type="evidence" value="ECO:0007669"/>
    <property type="project" value="InterPro"/>
</dbReference>
<keyword evidence="3 4" id="KW-0234">DNA repair</keyword>
<dbReference type="InterPro" id="IPR002099">
    <property type="entry name" value="MutL/Mlh/PMS"/>
</dbReference>
<evidence type="ECO:0000256" key="3">
    <source>
        <dbReference type="ARBA" id="ARBA00023204"/>
    </source>
</evidence>
<dbReference type="InterPro" id="IPR020667">
    <property type="entry name" value="DNA_mismatch_repair_MutL"/>
</dbReference>
<dbReference type="AlphaFoldDB" id="A0A517DTC6"/>
<dbReference type="SMART" id="SM01340">
    <property type="entry name" value="DNA_mis_repair"/>
    <property type="match status" value="1"/>
</dbReference>
<evidence type="ECO:0000313" key="7">
    <source>
        <dbReference type="EMBL" id="QDR80597.1"/>
    </source>
</evidence>
<proteinExistence type="inferred from homology"/>
<dbReference type="InterPro" id="IPR014790">
    <property type="entry name" value="MutL_C"/>
</dbReference>
<dbReference type="Gene3D" id="3.30.230.10">
    <property type="match status" value="1"/>
</dbReference>
<dbReference type="CDD" id="cd00782">
    <property type="entry name" value="MutL_Trans"/>
    <property type="match status" value="1"/>
</dbReference>
<dbReference type="FunFam" id="3.30.565.10:FF:000003">
    <property type="entry name" value="DNA mismatch repair endonuclease MutL"/>
    <property type="match status" value="1"/>
</dbReference>
<dbReference type="NCBIfam" id="TIGR00585">
    <property type="entry name" value="mutl"/>
    <property type="match status" value="1"/>
</dbReference>
<dbReference type="Pfam" id="PF13589">
    <property type="entry name" value="HATPase_c_3"/>
    <property type="match status" value="1"/>
</dbReference>
<evidence type="ECO:0000259" key="5">
    <source>
        <dbReference type="SMART" id="SM00853"/>
    </source>
</evidence>
<dbReference type="KEGG" id="sted:SPTER_19260"/>